<evidence type="ECO:0000259" key="2">
    <source>
        <dbReference type="Pfam" id="PF13490"/>
    </source>
</evidence>
<dbReference type="Proteomes" id="UP000003019">
    <property type="component" value="Unassembled WGS sequence"/>
</dbReference>
<protein>
    <recommendedName>
        <fullName evidence="2">Putative zinc-finger domain-containing protein</fullName>
    </recommendedName>
</protein>
<evidence type="ECO:0000313" key="3">
    <source>
        <dbReference type="EMBL" id="EGY52214.1"/>
    </source>
</evidence>
<reference evidence="3 4" key="1">
    <citation type="submission" date="2011-05" db="EMBL/GenBank/DDBJ databases">
        <authorList>
            <person name="Muzny D."/>
            <person name="Qin X."/>
            <person name="Deng J."/>
            <person name="Jiang H."/>
            <person name="Liu Y."/>
            <person name="Qu J."/>
            <person name="Song X.-Z."/>
            <person name="Zhang L."/>
            <person name="Thornton R."/>
            <person name="Coyle M."/>
            <person name="Francisco L."/>
            <person name="Jackson L."/>
            <person name="Javaid M."/>
            <person name="Korchina V."/>
            <person name="Kovar C."/>
            <person name="Mata R."/>
            <person name="Mathew T."/>
            <person name="Ngo R."/>
            <person name="Nguyen L."/>
            <person name="Nguyen N."/>
            <person name="Okwuonu G."/>
            <person name="Ongeri F."/>
            <person name="Pham C."/>
            <person name="Simmons D."/>
            <person name="Wilczek-Boney K."/>
            <person name="Hale W."/>
            <person name="Jakkamsetti A."/>
            <person name="Pham P."/>
            <person name="Ruth R."/>
            <person name="San Lucas F."/>
            <person name="Warren J."/>
            <person name="Zhang J."/>
            <person name="Zhao Z."/>
            <person name="Zhou C."/>
            <person name="Zhu D."/>
            <person name="Lee S."/>
            <person name="Bess C."/>
            <person name="Blankenburg K."/>
            <person name="Forbes L."/>
            <person name="Fu Q."/>
            <person name="Gubbala S."/>
            <person name="Hirani K."/>
            <person name="Jayaseelan J.C."/>
            <person name="Lara F."/>
            <person name="Munidasa M."/>
            <person name="Palculict T."/>
            <person name="Patil S."/>
            <person name="Pu L.-L."/>
            <person name="Saada N."/>
            <person name="Tang L."/>
            <person name="Weissenberger G."/>
            <person name="Zhu Y."/>
            <person name="Hemphill L."/>
            <person name="Shang Y."/>
            <person name="Youmans B."/>
            <person name="Ayvaz T."/>
            <person name="Ross M."/>
            <person name="Santibanez J."/>
            <person name="Aqrawi P."/>
            <person name="Gross S."/>
            <person name="Joshi V."/>
            <person name="Fowler G."/>
            <person name="Nazareth L."/>
            <person name="Reid J."/>
            <person name="Worley K."/>
            <person name="Petrosino J."/>
            <person name="Highlander S."/>
            <person name="Gibbs R."/>
        </authorList>
    </citation>
    <scope>NUCLEOTIDE SEQUENCE [LARGE SCALE GENOMIC DNA]</scope>
    <source>
        <strain evidence="3 4">871</strain>
    </source>
</reference>
<dbReference type="EMBL" id="AGAY01000057">
    <property type="protein sequence ID" value="EGY52214.1"/>
    <property type="molecule type" value="Genomic_DNA"/>
</dbReference>
<dbReference type="OrthoDB" id="8374021at2"/>
<sequence>MLTCKQAASLISQSQDRPLSRSEKWRLRLHLCFCPHCRRYEKQLDTIRSSMQQMRDEQK</sequence>
<dbReference type="RefSeq" id="WP_009119256.1">
    <property type="nucleotide sequence ID" value="NZ_JH164926.1"/>
</dbReference>
<feature type="domain" description="Putative zinc-finger" evidence="2">
    <location>
        <begin position="4"/>
        <end position="38"/>
    </location>
</feature>
<evidence type="ECO:0000313" key="4">
    <source>
        <dbReference type="Proteomes" id="UP000003019"/>
    </source>
</evidence>
<evidence type="ECO:0000256" key="1">
    <source>
        <dbReference type="SAM" id="MobiDB-lite"/>
    </source>
</evidence>
<dbReference type="AlphaFoldDB" id="G4CIX7"/>
<name>G4CIX7_9NEIS</name>
<dbReference type="STRING" id="1032488.HMPREF9371_1566"/>
<keyword evidence="4" id="KW-1185">Reference proteome</keyword>
<accession>G4CIX7</accession>
<proteinExistence type="predicted"/>
<dbReference type="HOGENOM" id="CLU_179277_4_1_4"/>
<dbReference type="InterPro" id="IPR027383">
    <property type="entry name" value="Znf_put"/>
</dbReference>
<feature type="region of interest" description="Disordered" evidence="1">
    <location>
        <begin position="1"/>
        <end position="21"/>
    </location>
</feature>
<gene>
    <name evidence="3" type="ORF">HMPREF9371_1566</name>
</gene>
<dbReference type="Pfam" id="PF13490">
    <property type="entry name" value="zf-HC2"/>
    <property type="match status" value="1"/>
</dbReference>
<organism evidence="3 4">
    <name type="scientific">Neisseria shayeganii 871</name>
    <dbReference type="NCBI Taxonomy" id="1032488"/>
    <lineage>
        <taxon>Bacteria</taxon>
        <taxon>Pseudomonadati</taxon>
        <taxon>Pseudomonadota</taxon>
        <taxon>Betaproteobacteria</taxon>
        <taxon>Neisseriales</taxon>
        <taxon>Neisseriaceae</taxon>
        <taxon>Neisseria</taxon>
    </lineage>
</organism>
<dbReference type="PATRIC" id="fig|1032488.3.peg.1476"/>
<comment type="caution">
    <text evidence="3">The sequence shown here is derived from an EMBL/GenBank/DDBJ whole genome shotgun (WGS) entry which is preliminary data.</text>
</comment>